<dbReference type="InterPro" id="IPR058240">
    <property type="entry name" value="rSAM_sf"/>
</dbReference>
<gene>
    <name evidence="1" type="ORF">LCGC14_2669900</name>
</gene>
<dbReference type="PANTHER" id="PTHR11228">
    <property type="entry name" value="RADICAL SAM DOMAIN PROTEIN"/>
    <property type="match status" value="1"/>
</dbReference>
<comment type="caution">
    <text evidence="1">The sequence shown here is derived from an EMBL/GenBank/DDBJ whole genome shotgun (WGS) entry which is preliminary data.</text>
</comment>
<sequence length="148" mass="16619">MREDLETIVARASALGMTVVLGTNGTLLTDDRAGELAQRGLAAVGISLDSLLAWRHDDFRGRKGAWKYYYLYGMERVGMISGLRNFGRRDWYREGAAHLAATRRGGSWGQLYDTAFALLFLAKGNRPVLFQKLRWQGIGTETSTTWRT</sequence>
<dbReference type="Gene3D" id="3.20.20.70">
    <property type="entry name" value="Aldolase class I"/>
    <property type="match status" value="1"/>
</dbReference>
<protein>
    <recommendedName>
        <fullName evidence="2">Radical SAM core domain-containing protein</fullName>
    </recommendedName>
</protein>
<dbReference type="SUPFAM" id="SSF102114">
    <property type="entry name" value="Radical SAM enzymes"/>
    <property type="match status" value="1"/>
</dbReference>
<dbReference type="AlphaFoldDB" id="A0A0F8ZPF9"/>
<dbReference type="InterPro" id="IPR050377">
    <property type="entry name" value="Radical_SAM_PqqE_MftC-like"/>
</dbReference>
<dbReference type="GO" id="GO:0006783">
    <property type="term" value="P:heme biosynthetic process"/>
    <property type="evidence" value="ECO:0007669"/>
    <property type="project" value="TreeGrafter"/>
</dbReference>
<name>A0A0F8ZPF9_9ZZZZ</name>
<proteinExistence type="predicted"/>
<evidence type="ECO:0000313" key="1">
    <source>
        <dbReference type="EMBL" id="KKK95728.1"/>
    </source>
</evidence>
<reference evidence="1" key="1">
    <citation type="journal article" date="2015" name="Nature">
        <title>Complex archaea that bridge the gap between prokaryotes and eukaryotes.</title>
        <authorList>
            <person name="Spang A."/>
            <person name="Saw J.H."/>
            <person name="Jorgensen S.L."/>
            <person name="Zaremba-Niedzwiedzka K."/>
            <person name="Martijn J."/>
            <person name="Lind A.E."/>
            <person name="van Eijk R."/>
            <person name="Schleper C."/>
            <person name="Guy L."/>
            <person name="Ettema T.J."/>
        </authorList>
    </citation>
    <scope>NUCLEOTIDE SEQUENCE</scope>
</reference>
<feature type="non-terminal residue" evidence="1">
    <location>
        <position position="1"/>
    </location>
</feature>
<dbReference type="EMBL" id="LAZR01046786">
    <property type="protein sequence ID" value="KKK95728.1"/>
    <property type="molecule type" value="Genomic_DNA"/>
</dbReference>
<organism evidence="1">
    <name type="scientific">marine sediment metagenome</name>
    <dbReference type="NCBI Taxonomy" id="412755"/>
    <lineage>
        <taxon>unclassified sequences</taxon>
        <taxon>metagenomes</taxon>
        <taxon>ecological metagenomes</taxon>
    </lineage>
</organism>
<evidence type="ECO:0008006" key="2">
    <source>
        <dbReference type="Google" id="ProtNLM"/>
    </source>
</evidence>
<dbReference type="PANTHER" id="PTHR11228:SF7">
    <property type="entry name" value="PQQA PEPTIDE CYCLASE"/>
    <property type="match status" value="1"/>
</dbReference>
<accession>A0A0F8ZPF9</accession>
<dbReference type="InterPro" id="IPR013785">
    <property type="entry name" value="Aldolase_TIM"/>
</dbReference>